<evidence type="ECO:0000313" key="2">
    <source>
        <dbReference type="EMBL" id="CAF1508664.1"/>
    </source>
</evidence>
<organism evidence="2 4">
    <name type="scientific">Didymodactylos carnosus</name>
    <dbReference type="NCBI Taxonomy" id="1234261"/>
    <lineage>
        <taxon>Eukaryota</taxon>
        <taxon>Metazoa</taxon>
        <taxon>Spiralia</taxon>
        <taxon>Gnathifera</taxon>
        <taxon>Rotifera</taxon>
        <taxon>Eurotatoria</taxon>
        <taxon>Bdelloidea</taxon>
        <taxon>Philodinida</taxon>
        <taxon>Philodinidae</taxon>
        <taxon>Didymodactylos</taxon>
    </lineage>
</organism>
<dbReference type="Pfam" id="PF13516">
    <property type="entry name" value="LRR_6"/>
    <property type="match status" value="4"/>
</dbReference>
<sequence>MTCKAKHSIRVREIKTPHVCLQAPFAPSSGYSKLQFSPLPATKPPPAGTQLKTSSASETYPTKLSKEVDEIIEKLRSNDTTSLNIGGNNISDAGAKAIAEALKTNQTLTALGINSNNISAEGAKAIAEALKTNKTLTVLGINSNNISAEGAKAIAEALKTNKTLTALDINSNNISDAGAKAIAEALKTNQTLTKLLLFPDQVAKHYMHLVCSGHFKTLITYWERILLPGVFDQGSNYLYDFLLYVSPIFVALFLPDELAVHFLHYFIYIGALHFYENKNVLTDIENFFNYYYPTLAKHYGAKSQLCTIHLHLHLKEQVLKHSSLSLTSCFLREDYLGHSLKWCHGKKYVLEQFITWYLVNRTLRRSNELSINDLFLAKKFDERYLNNKIIQMYEELIMGIDGQQTGPGPKKFNQPGPGLNKFLSSDPGSKIMDPMGSSGGPKES</sequence>
<dbReference type="SMART" id="SM00368">
    <property type="entry name" value="LRR_RI"/>
    <property type="match status" value="4"/>
</dbReference>
<proteinExistence type="predicted"/>
<dbReference type="InterPro" id="IPR001611">
    <property type="entry name" value="Leu-rich_rpt"/>
</dbReference>
<dbReference type="EMBL" id="CAJNOQ010022979">
    <property type="protein sequence ID" value="CAF1508664.1"/>
    <property type="molecule type" value="Genomic_DNA"/>
</dbReference>
<dbReference type="InterPro" id="IPR052394">
    <property type="entry name" value="LRR-containing"/>
</dbReference>
<keyword evidence="4" id="KW-1185">Reference proteome</keyword>
<dbReference type="OrthoDB" id="120976at2759"/>
<feature type="region of interest" description="Disordered" evidence="1">
    <location>
        <begin position="36"/>
        <end position="59"/>
    </location>
</feature>
<dbReference type="SUPFAM" id="SSF52047">
    <property type="entry name" value="RNI-like"/>
    <property type="match status" value="1"/>
</dbReference>
<gene>
    <name evidence="2" type="ORF">GPM918_LOCUS37011</name>
    <name evidence="3" type="ORF">SRO942_LOCUS37767</name>
</gene>
<dbReference type="AlphaFoldDB" id="A0A815U381"/>
<comment type="caution">
    <text evidence="2">The sequence shown here is derived from an EMBL/GenBank/DDBJ whole genome shotgun (WGS) entry which is preliminary data.</text>
</comment>
<feature type="region of interest" description="Disordered" evidence="1">
    <location>
        <begin position="404"/>
        <end position="444"/>
    </location>
</feature>
<accession>A0A815U381</accession>
<dbReference type="Proteomes" id="UP000663829">
    <property type="component" value="Unassembled WGS sequence"/>
</dbReference>
<dbReference type="PANTHER" id="PTHR24114:SF2">
    <property type="entry name" value="F-BOX DOMAIN-CONTAINING PROTEIN-RELATED"/>
    <property type="match status" value="1"/>
</dbReference>
<dbReference type="PANTHER" id="PTHR24114">
    <property type="entry name" value="LEUCINE RICH REPEAT FAMILY PROTEIN"/>
    <property type="match status" value="1"/>
</dbReference>
<feature type="compositionally biased region" description="Polar residues" evidence="1">
    <location>
        <begin position="50"/>
        <end position="59"/>
    </location>
</feature>
<dbReference type="Gene3D" id="3.80.10.10">
    <property type="entry name" value="Ribonuclease Inhibitor"/>
    <property type="match status" value="2"/>
</dbReference>
<protein>
    <submittedName>
        <fullName evidence="2">Uncharacterized protein</fullName>
    </submittedName>
</protein>
<dbReference type="InterPro" id="IPR032675">
    <property type="entry name" value="LRR_dom_sf"/>
</dbReference>
<dbReference type="EMBL" id="CAJOBC010088514">
    <property type="protein sequence ID" value="CAF4369616.1"/>
    <property type="molecule type" value="Genomic_DNA"/>
</dbReference>
<name>A0A815U381_9BILA</name>
<evidence type="ECO:0000256" key="1">
    <source>
        <dbReference type="SAM" id="MobiDB-lite"/>
    </source>
</evidence>
<dbReference type="Proteomes" id="UP000681722">
    <property type="component" value="Unassembled WGS sequence"/>
</dbReference>
<evidence type="ECO:0000313" key="3">
    <source>
        <dbReference type="EMBL" id="CAF4369616.1"/>
    </source>
</evidence>
<reference evidence="2" key="1">
    <citation type="submission" date="2021-02" db="EMBL/GenBank/DDBJ databases">
        <authorList>
            <person name="Nowell W R."/>
        </authorList>
    </citation>
    <scope>NUCLEOTIDE SEQUENCE</scope>
</reference>
<evidence type="ECO:0000313" key="4">
    <source>
        <dbReference type="Proteomes" id="UP000663829"/>
    </source>
</evidence>